<organism evidence="3 4">
    <name type="scientific">Enhygromyxa salina</name>
    <dbReference type="NCBI Taxonomy" id="215803"/>
    <lineage>
        <taxon>Bacteria</taxon>
        <taxon>Pseudomonadati</taxon>
        <taxon>Myxococcota</taxon>
        <taxon>Polyangia</taxon>
        <taxon>Nannocystales</taxon>
        <taxon>Nannocystaceae</taxon>
        <taxon>Enhygromyxa</taxon>
    </lineage>
</organism>
<proteinExistence type="predicted"/>
<name>A0A0C2D065_9BACT</name>
<dbReference type="InterPro" id="IPR036568">
    <property type="entry name" value="GGCT-like_sf"/>
</dbReference>
<evidence type="ECO:0000313" key="4">
    <source>
        <dbReference type="Proteomes" id="UP000031599"/>
    </source>
</evidence>
<accession>A0A0C2D065</accession>
<dbReference type="Pfam" id="PF04752">
    <property type="entry name" value="ChaC"/>
    <property type="match status" value="1"/>
</dbReference>
<evidence type="ECO:0000313" key="3">
    <source>
        <dbReference type="EMBL" id="KIG15215.1"/>
    </source>
</evidence>
<dbReference type="AlphaFoldDB" id="A0A0C2D065"/>
<dbReference type="InterPro" id="IPR006840">
    <property type="entry name" value="ChaC"/>
</dbReference>
<dbReference type="GO" id="GO:0006751">
    <property type="term" value="P:glutathione catabolic process"/>
    <property type="evidence" value="ECO:0007669"/>
    <property type="project" value="InterPro"/>
</dbReference>
<dbReference type="EC" id="4.3.2.7" evidence="1"/>
<dbReference type="Gene3D" id="3.10.490.10">
    <property type="entry name" value="Gamma-glutamyl cyclotransferase-like"/>
    <property type="match status" value="1"/>
</dbReference>
<dbReference type="SUPFAM" id="SSF110857">
    <property type="entry name" value="Gamma-glutamyl cyclotransferase-like"/>
    <property type="match status" value="1"/>
</dbReference>
<comment type="caution">
    <text evidence="3">The sequence shown here is derived from an EMBL/GenBank/DDBJ whole genome shotgun (WGS) entry which is preliminary data.</text>
</comment>
<keyword evidence="2" id="KW-0456">Lyase</keyword>
<gene>
    <name evidence="3" type="ORF">DB30_05759</name>
</gene>
<dbReference type="GO" id="GO:0061928">
    <property type="term" value="F:glutathione specific gamma-glutamylcyclotransferase activity"/>
    <property type="evidence" value="ECO:0007669"/>
    <property type="project" value="UniProtKB-EC"/>
</dbReference>
<dbReference type="InterPro" id="IPR013024">
    <property type="entry name" value="GGCT-like"/>
</dbReference>
<dbReference type="RefSeq" id="WP_052551942.1">
    <property type="nucleotide sequence ID" value="NZ_JMCC02000058.1"/>
</dbReference>
<dbReference type="PANTHER" id="PTHR12192">
    <property type="entry name" value="CATION TRANSPORT PROTEIN CHAC-RELATED"/>
    <property type="match status" value="1"/>
</dbReference>
<dbReference type="CDD" id="cd06661">
    <property type="entry name" value="GGCT_like"/>
    <property type="match status" value="1"/>
</dbReference>
<dbReference type="GO" id="GO:0005737">
    <property type="term" value="C:cytoplasm"/>
    <property type="evidence" value="ECO:0007669"/>
    <property type="project" value="TreeGrafter"/>
</dbReference>
<evidence type="ECO:0000256" key="2">
    <source>
        <dbReference type="ARBA" id="ARBA00023239"/>
    </source>
</evidence>
<dbReference type="PANTHER" id="PTHR12192:SF2">
    <property type="entry name" value="GLUTATHIONE-SPECIFIC GAMMA-GLUTAMYLCYCLOTRANSFERASE 2"/>
    <property type="match status" value="1"/>
</dbReference>
<dbReference type="EMBL" id="JMCC02000058">
    <property type="protein sequence ID" value="KIG15215.1"/>
    <property type="molecule type" value="Genomic_DNA"/>
</dbReference>
<dbReference type="Proteomes" id="UP000031599">
    <property type="component" value="Unassembled WGS sequence"/>
</dbReference>
<sequence length="182" mass="19860">MSADAAPLWIFGYGSLVWRPAFPHVERHPGFVRGFARRFWQGSTDHRGVPGAPGRVVTLLPAAPDQRCWGTVYRVEPGSEREVLAGLDHREQGGYARERVAVTHAGGQIRDVLVYLATPSNPEWLGDAPLEQIAAQILASVGPSGANVEYLLRLHDALNEMGGPDDHVAALAELVRERVGER</sequence>
<protein>
    <recommendedName>
        <fullName evidence="1">glutathione-specific gamma-glutamylcyclotransferase</fullName>
        <ecNumber evidence="1">4.3.2.7</ecNumber>
    </recommendedName>
</protein>
<evidence type="ECO:0000256" key="1">
    <source>
        <dbReference type="ARBA" id="ARBA00012344"/>
    </source>
</evidence>
<reference evidence="3 4" key="1">
    <citation type="submission" date="2014-12" db="EMBL/GenBank/DDBJ databases">
        <title>Genome assembly of Enhygromyxa salina DSM 15201.</title>
        <authorList>
            <person name="Sharma G."/>
            <person name="Subramanian S."/>
        </authorList>
    </citation>
    <scope>NUCLEOTIDE SEQUENCE [LARGE SCALE GENOMIC DNA]</scope>
    <source>
        <strain evidence="3 4">DSM 15201</strain>
    </source>
</reference>